<evidence type="ECO:0000313" key="1">
    <source>
        <dbReference type="EMBL" id="GKV49931.1"/>
    </source>
</evidence>
<sequence>MIHEDTKNKSILWDGRVLILCTESRRIAKRIKLKVGDQLYEIEIAEEEWRLDPDWWLTENDWNNDQKMESDDFSVAWSQNEDPEMGVDVICDGDDVRSGPNKNNNHGQTKEMNIEGPILITQNPEAASDSQKIENRASKSKKQRLIQDCYPESMEEIWAKGTPLVTPRTSLRQSRRVGDRKAREDKVRLEGSMSISDGDIVNRNRVIQRKMNLYEVRRMMRVGKRLGIQFEDDDEELQYRLIEAEDREKGFGWDGEEEGSGRYTWYKPDGTARSRLDRFLLSTEMNNMGGEWIQQGLPRNISDHCAMVLKSKSSDWGPRPFRVLDAWQQHLEFKKAVEDKWREMAVEGFAGYKCKQKLKLLKEFLKGWNKEVFGNMEAQYVQAVKKIEQVDMQNEVADLEELEIVKRQEGFSEMWDVLRKRELIWKQKSRSRWIREGDANTRFFHNVANGRRAQNNIAGLMSDGVWIEDPEAVKNEIVKYFRSLFQGDPWNRPKPGGIKFQKISGEKKEWLERPFSVEEIEEGLRSCDGSKAPGPDGYNFNFLKFAWHCIKEDFISFFSKFHRNGKLVRGLNSSFLALVPKKLNAANLKEYRPLI</sequence>
<dbReference type="InterPro" id="IPR036691">
    <property type="entry name" value="Endo/exonu/phosph_ase_sf"/>
</dbReference>
<comment type="caution">
    <text evidence="1">The sequence shown here is derived from an EMBL/GenBank/DDBJ whole genome shotgun (WGS) entry which is preliminary data.</text>
</comment>
<dbReference type="PANTHER" id="PTHR33710">
    <property type="entry name" value="BNAC02G09200D PROTEIN"/>
    <property type="match status" value="1"/>
</dbReference>
<reference evidence="1 2" key="1">
    <citation type="journal article" date="2021" name="Commun. Biol.">
        <title>The genome of Shorea leprosula (Dipterocarpaceae) highlights the ecological relevance of drought in aseasonal tropical rainforests.</title>
        <authorList>
            <person name="Ng K.K.S."/>
            <person name="Kobayashi M.J."/>
            <person name="Fawcett J.A."/>
            <person name="Hatakeyama M."/>
            <person name="Paape T."/>
            <person name="Ng C.H."/>
            <person name="Ang C.C."/>
            <person name="Tnah L.H."/>
            <person name="Lee C.T."/>
            <person name="Nishiyama T."/>
            <person name="Sese J."/>
            <person name="O'Brien M.J."/>
            <person name="Copetti D."/>
            <person name="Mohd Noor M.I."/>
            <person name="Ong R.C."/>
            <person name="Putra M."/>
            <person name="Sireger I.Z."/>
            <person name="Indrioko S."/>
            <person name="Kosugi Y."/>
            <person name="Izuno A."/>
            <person name="Isagi Y."/>
            <person name="Lee S.L."/>
            <person name="Shimizu K.K."/>
        </authorList>
    </citation>
    <scope>NUCLEOTIDE SEQUENCE [LARGE SCALE GENOMIC DNA]</scope>
    <source>
        <strain evidence="1">214</strain>
    </source>
</reference>
<proteinExistence type="predicted"/>
<name>A0AAV5MMC7_9ROSI</name>
<dbReference type="PANTHER" id="PTHR33710:SF64">
    <property type="entry name" value="ENDONUCLEASE_EXONUCLEASE_PHOSPHATASE DOMAIN-CONTAINING PROTEIN"/>
    <property type="match status" value="1"/>
</dbReference>
<dbReference type="Gene3D" id="3.60.10.10">
    <property type="entry name" value="Endonuclease/exonuclease/phosphatase"/>
    <property type="match status" value="1"/>
</dbReference>
<accession>A0AAV5MMC7</accession>
<keyword evidence="2" id="KW-1185">Reference proteome</keyword>
<protein>
    <submittedName>
        <fullName evidence="1">Uncharacterized protein</fullName>
    </submittedName>
</protein>
<evidence type="ECO:0000313" key="2">
    <source>
        <dbReference type="Proteomes" id="UP001054252"/>
    </source>
</evidence>
<gene>
    <name evidence="1" type="ORF">SLEP1_g56653</name>
</gene>
<dbReference type="EMBL" id="BPVZ01000328">
    <property type="protein sequence ID" value="GKV49931.1"/>
    <property type="molecule type" value="Genomic_DNA"/>
</dbReference>
<dbReference type="AlphaFoldDB" id="A0AAV5MMC7"/>
<dbReference type="Proteomes" id="UP001054252">
    <property type="component" value="Unassembled WGS sequence"/>
</dbReference>
<organism evidence="1 2">
    <name type="scientific">Rubroshorea leprosula</name>
    <dbReference type="NCBI Taxonomy" id="152421"/>
    <lineage>
        <taxon>Eukaryota</taxon>
        <taxon>Viridiplantae</taxon>
        <taxon>Streptophyta</taxon>
        <taxon>Embryophyta</taxon>
        <taxon>Tracheophyta</taxon>
        <taxon>Spermatophyta</taxon>
        <taxon>Magnoliopsida</taxon>
        <taxon>eudicotyledons</taxon>
        <taxon>Gunneridae</taxon>
        <taxon>Pentapetalae</taxon>
        <taxon>rosids</taxon>
        <taxon>malvids</taxon>
        <taxon>Malvales</taxon>
        <taxon>Dipterocarpaceae</taxon>
        <taxon>Rubroshorea</taxon>
    </lineage>
</organism>